<name>A0A4Y2HZM8_ARAVE</name>
<comment type="caution">
    <text evidence="1">The sequence shown here is derived from an EMBL/GenBank/DDBJ whole genome shotgun (WGS) entry which is preliminary data.</text>
</comment>
<gene>
    <name evidence="1" type="ORF">AVEN_12221_1</name>
</gene>
<keyword evidence="2" id="KW-1185">Reference proteome</keyword>
<dbReference type="EMBL" id="BGPR01002249">
    <property type="protein sequence ID" value="GBM70396.1"/>
    <property type="molecule type" value="Genomic_DNA"/>
</dbReference>
<organism evidence="1 2">
    <name type="scientific">Araneus ventricosus</name>
    <name type="common">Orbweaver spider</name>
    <name type="synonym">Epeira ventricosa</name>
    <dbReference type="NCBI Taxonomy" id="182803"/>
    <lineage>
        <taxon>Eukaryota</taxon>
        <taxon>Metazoa</taxon>
        <taxon>Ecdysozoa</taxon>
        <taxon>Arthropoda</taxon>
        <taxon>Chelicerata</taxon>
        <taxon>Arachnida</taxon>
        <taxon>Araneae</taxon>
        <taxon>Araneomorphae</taxon>
        <taxon>Entelegynae</taxon>
        <taxon>Araneoidea</taxon>
        <taxon>Araneidae</taxon>
        <taxon>Araneus</taxon>
    </lineage>
</organism>
<proteinExistence type="predicted"/>
<accession>A0A4Y2HZM8</accession>
<evidence type="ECO:0000313" key="2">
    <source>
        <dbReference type="Proteomes" id="UP000499080"/>
    </source>
</evidence>
<sequence>MTSVSPRPKSWIRHCLYPGFATAFIQDSPLPLSWIRPCHYPGIATALIQDLPLPLSWIRHCLYPGFATAFILDSPLPLSSIRHCRGVLEVKSSLARGSEPNYTENPFCMCLVHVKSVVAHQTSSCWCGANVWRGCRSCCPRRLTMVQSYEFH</sequence>
<dbReference type="Proteomes" id="UP000499080">
    <property type="component" value="Unassembled WGS sequence"/>
</dbReference>
<reference evidence="1 2" key="1">
    <citation type="journal article" date="2019" name="Sci. Rep.">
        <title>Orb-weaving spider Araneus ventricosus genome elucidates the spidroin gene catalogue.</title>
        <authorList>
            <person name="Kono N."/>
            <person name="Nakamura H."/>
            <person name="Ohtoshi R."/>
            <person name="Moran D.A.P."/>
            <person name="Shinohara A."/>
            <person name="Yoshida Y."/>
            <person name="Fujiwara M."/>
            <person name="Mori M."/>
            <person name="Tomita M."/>
            <person name="Arakawa K."/>
        </authorList>
    </citation>
    <scope>NUCLEOTIDE SEQUENCE [LARGE SCALE GENOMIC DNA]</scope>
</reference>
<protein>
    <submittedName>
        <fullName evidence="1">Uncharacterized protein</fullName>
    </submittedName>
</protein>
<evidence type="ECO:0000313" key="1">
    <source>
        <dbReference type="EMBL" id="GBM70396.1"/>
    </source>
</evidence>
<dbReference type="AlphaFoldDB" id="A0A4Y2HZM8"/>